<keyword evidence="3" id="KW-0804">Transcription</keyword>
<dbReference type="GO" id="GO:0003700">
    <property type="term" value="F:DNA-binding transcription factor activity"/>
    <property type="evidence" value="ECO:0007669"/>
    <property type="project" value="InterPro"/>
</dbReference>
<evidence type="ECO:0000256" key="4">
    <source>
        <dbReference type="PROSITE-ProRule" id="PRU00169"/>
    </source>
</evidence>
<dbReference type="GO" id="GO:0043565">
    <property type="term" value="F:sequence-specific DNA binding"/>
    <property type="evidence" value="ECO:0007669"/>
    <property type="project" value="InterPro"/>
</dbReference>
<dbReference type="InterPro" id="IPR001789">
    <property type="entry name" value="Sig_transdc_resp-reg_receiver"/>
</dbReference>
<sequence>MVKLLIVEDNDFERNALQNYMDWDIMGIRHVETAFNGLDGLEKAKTFMPDIIISDVMMPGMGGIEMAKNISRFNPQVKFIFSSGHEDVSLLQEAIEVRAYSYLIKPLKQVELISIIKKTTSILVDEKLSSLENNKIIEQFRNNLHYLQTKFLEELIVTGKSDNVTKSMFVQANDLQLSMIGMYKLALIEFDFGAGTDIFHNSELFNVALYKLESICNHRNVIFIKKSGKGIIVLLHTLIKGNEEGARSLHDIESEIKVLSIENKYNYIIGVSDLFANLDELNIAYKQISFAVSKKMKLGYGQIVYYSDCKDSLPAVFETEQKDLKSEITQLIDRVCDGENCDGNLSALVHSIVLDPSNKMDHIQSVFIVLFSQLSTRLSGMGESFEKMAEEDTVIYKNIINAQTIPDMIQYTGKLLASVSSYMDRKKLNKDDYTINEILHILNHEYKEPITLTYLSDRVYLSPNYLRIIFKEKMKISIQEYLTNLRICKAKELLKETRYKVHEIGKLVGYENSTYFNIVFKNYMKMTPGEYRNKSI</sequence>
<dbReference type="PROSITE" id="PS01124">
    <property type="entry name" value="HTH_ARAC_FAMILY_2"/>
    <property type="match status" value="1"/>
</dbReference>
<dbReference type="PROSITE" id="PS50110">
    <property type="entry name" value="RESPONSE_REGULATORY"/>
    <property type="match status" value="1"/>
</dbReference>
<dbReference type="Gene3D" id="3.40.50.2300">
    <property type="match status" value="1"/>
</dbReference>
<name>A0A7W5CCS3_9BACL</name>
<dbReference type="Pfam" id="PF00072">
    <property type="entry name" value="Response_reg"/>
    <property type="match status" value="1"/>
</dbReference>
<dbReference type="InterPro" id="IPR018060">
    <property type="entry name" value="HTH_AraC"/>
</dbReference>
<dbReference type="GO" id="GO:0000160">
    <property type="term" value="P:phosphorelay signal transduction system"/>
    <property type="evidence" value="ECO:0007669"/>
    <property type="project" value="InterPro"/>
</dbReference>
<dbReference type="Proteomes" id="UP000518605">
    <property type="component" value="Unassembled WGS sequence"/>
</dbReference>
<organism evidence="7 8">
    <name type="scientific">Paenibacillus endophyticus</name>
    <dbReference type="NCBI Taxonomy" id="1294268"/>
    <lineage>
        <taxon>Bacteria</taxon>
        <taxon>Bacillati</taxon>
        <taxon>Bacillota</taxon>
        <taxon>Bacilli</taxon>
        <taxon>Bacillales</taxon>
        <taxon>Paenibacillaceae</taxon>
        <taxon>Paenibacillus</taxon>
    </lineage>
</organism>
<evidence type="ECO:0000313" key="7">
    <source>
        <dbReference type="EMBL" id="MBB3155358.1"/>
    </source>
</evidence>
<feature type="domain" description="HTH araC/xylS-type" evidence="5">
    <location>
        <begin position="436"/>
        <end position="534"/>
    </location>
</feature>
<keyword evidence="2" id="KW-0238">DNA-binding</keyword>
<evidence type="ECO:0000259" key="6">
    <source>
        <dbReference type="PROSITE" id="PS50110"/>
    </source>
</evidence>
<feature type="modified residue" description="4-aspartylphosphate" evidence="4">
    <location>
        <position position="55"/>
    </location>
</feature>
<evidence type="ECO:0000313" key="8">
    <source>
        <dbReference type="Proteomes" id="UP000518605"/>
    </source>
</evidence>
<dbReference type="AlphaFoldDB" id="A0A7W5CCS3"/>
<dbReference type="RefSeq" id="WP_183569968.1">
    <property type="nucleotide sequence ID" value="NZ_CBCSLB010000023.1"/>
</dbReference>
<evidence type="ECO:0000256" key="3">
    <source>
        <dbReference type="ARBA" id="ARBA00023163"/>
    </source>
</evidence>
<dbReference type="PANTHER" id="PTHR43280:SF10">
    <property type="entry name" value="REGULATORY PROTEIN POCR"/>
    <property type="match status" value="1"/>
</dbReference>
<evidence type="ECO:0000259" key="5">
    <source>
        <dbReference type="PROSITE" id="PS01124"/>
    </source>
</evidence>
<dbReference type="SUPFAM" id="SSF52172">
    <property type="entry name" value="CheY-like"/>
    <property type="match status" value="1"/>
</dbReference>
<comment type="caution">
    <text evidence="7">The sequence shown here is derived from an EMBL/GenBank/DDBJ whole genome shotgun (WGS) entry which is preliminary data.</text>
</comment>
<dbReference type="InterPro" id="IPR009057">
    <property type="entry name" value="Homeodomain-like_sf"/>
</dbReference>
<keyword evidence="1" id="KW-0805">Transcription regulation</keyword>
<dbReference type="SMART" id="SM00342">
    <property type="entry name" value="HTH_ARAC"/>
    <property type="match status" value="1"/>
</dbReference>
<evidence type="ECO:0000256" key="1">
    <source>
        <dbReference type="ARBA" id="ARBA00023015"/>
    </source>
</evidence>
<reference evidence="7 8" key="1">
    <citation type="submission" date="2020-08" db="EMBL/GenBank/DDBJ databases">
        <title>Genomic Encyclopedia of Type Strains, Phase III (KMG-III): the genomes of soil and plant-associated and newly described type strains.</title>
        <authorList>
            <person name="Whitman W."/>
        </authorList>
    </citation>
    <scope>NUCLEOTIDE SEQUENCE [LARGE SCALE GENOMIC DNA]</scope>
    <source>
        <strain evidence="7 8">CECT 8234</strain>
    </source>
</reference>
<keyword evidence="4" id="KW-0597">Phosphoprotein</keyword>
<dbReference type="Gene3D" id="1.10.10.60">
    <property type="entry name" value="Homeodomain-like"/>
    <property type="match status" value="2"/>
</dbReference>
<dbReference type="PANTHER" id="PTHR43280">
    <property type="entry name" value="ARAC-FAMILY TRANSCRIPTIONAL REGULATOR"/>
    <property type="match status" value="1"/>
</dbReference>
<dbReference type="CDD" id="cd17536">
    <property type="entry name" value="REC_YesN-like"/>
    <property type="match status" value="1"/>
</dbReference>
<proteinExistence type="predicted"/>
<dbReference type="SMART" id="SM00448">
    <property type="entry name" value="REC"/>
    <property type="match status" value="1"/>
</dbReference>
<gene>
    <name evidence="7" type="ORF">FHS16_005466</name>
</gene>
<evidence type="ECO:0000256" key="2">
    <source>
        <dbReference type="ARBA" id="ARBA00023125"/>
    </source>
</evidence>
<accession>A0A7W5CCS3</accession>
<keyword evidence="8" id="KW-1185">Reference proteome</keyword>
<dbReference type="SUPFAM" id="SSF46689">
    <property type="entry name" value="Homeodomain-like"/>
    <property type="match status" value="1"/>
</dbReference>
<dbReference type="EMBL" id="JACHXW010000024">
    <property type="protein sequence ID" value="MBB3155358.1"/>
    <property type="molecule type" value="Genomic_DNA"/>
</dbReference>
<dbReference type="Pfam" id="PF12833">
    <property type="entry name" value="HTH_18"/>
    <property type="match status" value="1"/>
</dbReference>
<dbReference type="InterPro" id="IPR011006">
    <property type="entry name" value="CheY-like_superfamily"/>
</dbReference>
<protein>
    <submittedName>
        <fullName evidence="7">Two-component system response regulator YesN</fullName>
    </submittedName>
</protein>
<feature type="domain" description="Response regulatory" evidence="6">
    <location>
        <begin position="3"/>
        <end position="120"/>
    </location>
</feature>